<evidence type="ECO:0000256" key="6">
    <source>
        <dbReference type="ARBA" id="ARBA00023236"/>
    </source>
</evidence>
<keyword evidence="5" id="KW-0234">DNA repair</keyword>
<dbReference type="GO" id="GO:0006281">
    <property type="term" value="P:DNA repair"/>
    <property type="evidence" value="ECO:0007669"/>
    <property type="project" value="UniProtKB-KW"/>
</dbReference>
<dbReference type="AlphaFoldDB" id="A0A443IIM4"/>
<reference evidence="9 10" key="1">
    <citation type="submission" date="2014-04" db="EMBL/GenBank/DDBJ databases">
        <title>Draft genome sequence of Pantoea beijingensis strain LMG 27579, an emerging pathogen to Pleurotus eryngii with potential industrial application.</title>
        <authorList>
            <person name="Xu F."/>
            <person name="Liu Y."/>
            <person name="Wang S."/>
            <person name="Yin Y."/>
            <person name="Ma Y."/>
            <person name="Zhao S."/>
            <person name="Rong C."/>
        </authorList>
    </citation>
    <scope>NUCLEOTIDE SEQUENCE [LARGE SCALE GENOMIC DNA]</scope>
    <source>
        <strain evidence="9 10">LMG 27579</strain>
    </source>
</reference>
<gene>
    <name evidence="9" type="ORF">ED28_02505</name>
</gene>
<evidence type="ECO:0000256" key="3">
    <source>
        <dbReference type="ARBA" id="ARBA00022801"/>
    </source>
</evidence>
<dbReference type="Proteomes" id="UP000288794">
    <property type="component" value="Unassembled WGS sequence"/>
</dbReference>
<keyword evidence="4 7" id="KW-0068">Autocatalytic cleavage</keyword>
<accession>A0A443IIM4</accession>
<keyword evidence="6" id="KW-0742">SOS response</keyword>
<dbReference type="InterPro" id="IPR039418">
    <property type="entry name" value="LexA-like"/>
</dbReference>
<evidence type="ECO:0000313" key="9">
    <source>
        <dbReference type="EMBL" id="RWR03879.1"/>
    </source>
</evidence>
<dbReference type="Pfam" id="PF00717">
    <property type="entry name" value="Peptidase_S24"/>
    <property type="match status" value="1"/>
</dbReference>
<dbReference type="InterPro" id="IPR050077">
    <property type="entry name" value="LexA_repressor"/>
</dbReference>
<dbReference type="RefSeq" id="WP_182611406.1">
    <property type="nucleotide sequence ID" value="NZ_CP071409.1"/>
</dbReference>
<sequence length="139" mass="15439">MILLYPAEHPISRELPLYSDPVACGFPSPAADYVERRLDLNAHLIKHPSATYFIRVAGDSMQDANISDGDLLIVDSALKPEHGRIVVAAIDGEFTVKKLQLRPNVQLLPMNPRFSPIVLRNEEELEIFGVVTFIIYAAA</sequence>
<dbReference type="GO" id="GO:0003677">
    <property type="term" value="F:DNA binding"/>
    <property type="evidence" value="ECO:0007669"/>
    <property type="project" value="InterPro"/>
</dbReference>
<evidence type="ECO:0000259" key="8">
    <source>
        <dbReference type="Pfam" id="PF00717"/>
    </source>
</evidence>
<dbReference type="Gene3D" id="2.10.109.10">
    <property type="entry name" value="Umud Fragment, subunit A"/>
    <property type="match status" value="1"/>
</dbReference>
<dbReference type="PANTHER" id="PTHR33516:SF2">
    <property type="entry name" value="LEXA REPRESSOR-RELATED"/>
    <property type="match status" value="1"/>
</dbReference>
<dbReference type="NCBIfam" id="NF007621">
    <property type="entry name" value="PRK10276.1"/>
    <property type="match status" value="1"/>
</dbReference>
<dbReference type="EMBL" id="JMEE01000001">
    <property type="protein sequence ID" value="RWR03879.1"/>
    <property type="molecule type" value="Genomic_DNA"/>
</dbReference>
<dbReference type="GO" id="GO:0016787">
    <property type="term" value="F:hydrolase activity"/>
    <property type="evidence" value="ECO:0007669"/>
    <property type="project" value="UniProtKB-KW"/>
</dbReference>
<organism evidence="9 10">
    <name type="scientific">[Pantoea] beijingensis</name>
    <dbReference type="NCBI Taxonomy" id="1324864"/>
    <lineage>
        <taxon>Bacteria</taxon>
        <taxon>Pseudomonadati</taxon>
        <taxon>Pseudomonadota</taxon>
        <taxon>Gammaproteobacteria</taxon>
        <taxon>Enterobacterales</taxon>
        <taxon>Erwiniaceae</taxon>
        <taxon>Erwinia</taxon>
    </lineage>
</organism>
<dbReference type="CDD" id="cd06529">
    <property type="entry name" value="S24_LexA-like"/>
    <property type="match status" value="1"/>
</dbReference>
<evidence type="ECO:0000256" key="1">
    <source>
        <dbReference type="ARBA" id="ARBA00007484"/>
    </source>
</evidence>
<proteinExistence type="inferred from homology"/>
<dbReference type="InterPro" id="IPR006197">
    <property type="entry name" value="Peptidase_S24_LexA"/>
</dbReference>
<evidence type="ECO:0000313" key="10">
    <source>
        <dbReference type="Proteomes" id="UP000288794"/>
    </source>
</evidence>
<dbReference type="SUPFAM" id="SSF51306">
    <property type="entry name" value="LexA/Signal peptidase"/>
    <property type="match status" value="1"/>
</dbReference>
<dbReference type="PANTHER" id="PTHR33516">
    <property type="entry name" value="LEXA REPRESSOR"/>
    <property type="match status" value="1"/>
</dbReference>
<comment type="caution">
    <text evidence="9">The sequence shown here is derived from an EMBL/GenBank/DDBJ whole genome shotgun (WGS) entry which is preliminary data.</text>
</comment>
<protein>
    <recommendedName>
        <fullName evidence="8">Peptidase S24/S26A/S26B/S26C domain-containing protein</fullName>
    </recommendedName>
</protein>
<dbReference type="InterPro" id="IPR015927">
    <property type="entry name" value="Peptidase_S24_S26A/B/C"/>
</dbReference>
<dbReference type="InterPro" id="IPR036286">
    <property type="entry name" value="LexA/Signal_pep-like_sf"/>
</dbReference>
<name>A0A443IIM4_9GAMM</name>
<comment type="similarity">
    <text evidence="1 7">Belongs to the peptidase S24 family.</text>
</comment>
<dbReference type="PRINTS" id="PR00726">
    <property type="entry name" value="LEXASERPTASE"/>
</dbReference>
<keyword evidence="2" id="KW-0227">DNA damage</keyword>
<dbReference type="GO" id="GO:0006355">
    <property type="term" value="P:regulation of DNA-templated transcription"/>
    <property type="evidence" value="ECO:0007669"/>
    <property type="project" value="InterPro"/>
</dbReference>
<evidence type="ECO:0000256" key="7">
    <source>
        <dbReference type="RuleBase" id="RU003991"/>
    </source>
</evidence>
<keyword evidence="10" id="KW-1185">Reference proteome</keyword>
<dbReference type="GO" id="GO:0009432">
    <property type="term" value="P:SOS response"/>
    <property type="evidence" value="ECO:0007669"/>
    <property type="project" value="UniProtKB-KW"/>
</dbReference>
<feature type="domain" description="Peptidase S24/S26A/S26B/S26C" evidence="8">
    <location>
        <begin position="16"/>
        <end position="131"/>
    </location>
</feature>
<evidence type="ECO:0000256" key="2">
    <source>
        <dbReference type="ARBA" id="ARBA00022763"/>
    </source>
</evidence>
<keyword evidence="3 7" id="KW-0378">Hydrolase</keyword>
<evidence type="ECO:0000256" key="5">
    <source>
        <dbReference type="ARBA" id="ARBA00023204"/>
    </source>
</evidence>
<evidence type="ECO:0000256" key="4">
    <source>
        <dbReference type="ARBA" id="ARBA00022813"/>
    </source>
</evidence>